<dbReference type="GO" id="GO:0005886">
    <property type="term" value="C:plasma membrane"/>
    <property type="evidence" value="ECO:0007669"/>
    <property type="project" value="UniProtKB-SubCell"/>
</dbReference>
<evidence type="ECO:0000313" key="8">
    <source>
        <dbReference type="EMBL" id="MBB5064272.1"/>
    </source>
</evidence>
<dbReference type="Pfam" id="PF00213">
    <property type="entry name" value="OSCP"/>
    <property type="match status" value="1"/>
</dbReference>
<dbReference type="GO" id="GO:0045259">
    <property type="term" value="C:proton-transporting ATP synthase complex"/>
    <property type="evidence" value="ECO:0007669"/>
    <property type="project" value="UniProtKB-KW"/>
</dbReference>
<name>A0A7W7ZR84_9BACT</name>
<dbReference type="EMBL" id="JACHIO010000010">
    <property type="protein sequence ID" value="MBB5064272.1"/>
    <property type="molecule type" value="Genomic_DNA"/>
</dbReference>
<comment type="caution">
    <text evidence="8">The sequence shown here is derived from an EMBL/GenBank/DDBJ whole genome shotgun (WGS) entry which is preliminary data.</text>
</comment>
<evidence type="ECO:0000256" key="5">
    <source>
        <dbReference type="ARBA" id="ARBA00023136"/>
    </source>
</evidence>
<dbReference type="Proteomes" id="UP000584867">
    <property type="component" value="Unassembled WGS sequence"/>
</dbReference>
<dbReference type="PANTHER" id="PTHR11910">
    <property type="entry name" value="ATP SYNTHASE DELTA CHAIN"/>
    <property type="match status" value="1"/>
</dbReference>
<evidence type="ECO:0000256" key="4">
    <source>
        <dbReference type="ARBA" id="ARBA00023065"/>
    </source>
</evidence>
<comment type="function">
    <text evidence="7">F(1)F(0) ATP synthase produces ATP from ADP in the presence of a proton or sodium gradient. F-type ATPases consist of two structural domains, F(1) containing the extramembraneous catalytic core and F(0) containing the membrane proton channel, linked together by a central stalk and a peripheral stalk. During catalysis, ATP synthesis in the catalytic domain of F(1) is coupled via a rotary mechanism of the central stalk subunits to proton translocation.</text>
</comment>
<dbReference type="AlphaFoldDB" id="A0A7W7ZR84"/>
<evidence type="ECO:0000256" key="7">
    <source>
        <dbReference type="HAMAP-Rule" id="MF_01416"/>
    </source>
</evidence>
<keyword evidence="4 7" id="KW-0406">Ion transport</keyword>
<sequence length="182" mass="19786">MAIVDLRYARAFAAVVSEQKLDVAAVQGQLNDFAATLEGSADLREVLEDPSIPEQQKLRVLDAIAARLGMSSATRNFLAVITHHQRLHELRQILEAYLALADEATGVAEAEIVTARPLDDNNRHLLEQQVAKLAGGQHVRATYREDASLLGGAVVRIGSTVYDGSVRGQLQQLKQRLVAARA</sequence>
<comment type="similarity">
    <text evidence="7">Belongs to the ATPase delta chain family.</text>
</comment>
<proteinExistence type="inferred from homology"/>
<evidence type="ECO:0000256" key="6">
    <source>
        <dbReference type="ARBA" id="ARBA00023310"/>
    </source>
</evidence>
<dbReference type="PRINTS" id="PR00125">
    <property type="entry name" value="ATPASEDELTA"/>
</dbReference>
<dbReference type="NCBIfam" id="TIGR01145">
    <property type="entry name" value="ATP_synt_delta"/>
    <property type="match status" value="1"/>
</dbReference>
<comment type="function">
    <text evidence="7">This protein is part of the stalk that links CF(0) to CF(1). It either transmits conformational changes from CF(0) to CF(1) or is implicated in proton conduction.</text>
</comment>
<dbReference type="InterPro" id="IPR026015">
    <property type="entry name" value="ATP_synth_OSCP/delta_N_sf"/>
</dbReference>
<evidence type="ECO:0000256" key="3">
    <source>
        <dbReference type="ARBA" id="ARBA00022781"/>
    </source>
</evidence>
<keyword evidence="5 7" id="KW-0472">Membrane</keyword>
<dbReference type="InterPro" id="IPR000711">
    <property type="entry name" value="ATPase_OSCP/dsu"/>
</dbReference>
<dbReference type="RefSeq" id="WP_184256055.1">
    <property type="nucleotide sequence ID" value="NZ_JACHIO010000010.1"/>
</dbReference>
<evidence type="ECO:0000313" key="9">
    <source>
        <dbReference type="Proteomes" id="UP000584867"/>
    </source>
</evidence>
<protein>
    <recommendedName>
        <fullName evidence="7">ATP synthase subunit delta</fullName>
    </recommendedName>
    <alternativeName>
        <fullName evidence="7">ATP synthase F(1) sector subunit delta</fullName>
    </alternativeName>
    <alternativeName>
        <fullName evidence="7">F-type ATPase subunit delta</fullName>
        <shortName evidence="7">F-ATPase subunit delta</shortName>
    </alternativeName>
</protein>
<dbReference type="HAMAP" id="MF_01416">
    <property type="entry name" value="ATP_synth_delta_bact"/>
    <property type="match status" value="1"/>
</dbReference>
<dbReference type="SUPFAM" id="SSF47928">
    <property type="entry name" value="N-terminal domain of the delta subunit of the F1F0-ATP synthase"/>
    <property type="match status" value="1"/>
</dbReference>
<keyword evidence="2 7" id="KW-0813">Transport</keyword>
<evidence type="ECO:0000256" key="1">
    <source>
        <dbReference type="ARBA" id="ARBA00004370"/>
    </source>
</evidence>
<gene>
    <name evidence="7" type="primary">atpH</name>
    <name evidence="8" type="ORF">HDF15_002626</name>
</gene>
<evidence type="ECO:0000256" key="2">
    <source>
        <dbReference type="ARBA" id="ARBA00022448"/>
    </source>
</evidence>
<keyword evidence="3 7" id="KW-0375">Hydrogen ion transport</keyword>
<keyword evidence="6 7" id="KW-0066">ATP synthesis</keyword>
<accession>A0A7W7ZR84</accession>
<organism evidence="8 9">
    <name type="scientific">Granulicella mallensis</name>
    <dbReference type="NCBI Taxonomy" id="940614"/>
    <lineage>
        <taxon>Bacteria</taxon>
        <taxon>Pseudomonadati</taxon>
        <taxon>Acidobacteriota</taxon>
        <taxon>Terriglobia</taxon>
        <taxon>Terriglobales</taxon>
        <taxon>Acidobacteriaceae</taxon>
        <taxon>Granulicella</taxon>
    </lineage>
</organism>
<comment type="subcellular location">
    <subcellularLocation>
        <location evidence="7">Cell membrane</location>
        <topology evidence="7">Peripheral membrane protein</topology>
    </subcellularLocation>
    <subcellularLocation>
        <location evidence="1">Membrane</location>
    </subcellularLocation>
</comment>
<dbReference type="Gene3D" id="1.10.520.20">
    <property type="entry name" value="N-terminal domain of the delta subunit of the F1F0-ATP synthase"/>
    <property type="match status" value="1"/>
</dbReference>
<keyword evidence="7" id="KW-0139">CF(1)</keyword>
<dbReference type="GO" id="GO:0046933">
    <property type="term" value="F:proton-transporting ATP synthase activity, rotational mechanism"/>
    <property type="evidence" value="ECO:0007669"/>
    <property type="project" value="UniProtKB-UniRule"/>
</dbReference>
<reference evidence="8 9" key="1">
    <citation type="submission" date="2020-08" db="EMBL/GenBank/DDBJ databases">
        <title>Genomic Encyclopedia of Type Strains, Phase IV (KMG-V): Genome sequencing to study the core and pangenomes of soil and plant-associated prokaryotes.</title>
        <authorList>
            <person name="Whitman W."/>
        </authorList>
    </citation>
    <scope>NUCLEOTIDE SEQUENCE [LARGE SCALE GENOMIC DNA]</scope>
    <source>
        <strain evidence="8 9">X5P3</strain>
    </source>
</reference>
<keyword evidence="7" id="KW-1003">Cell membrane</keyword>